<keyword evidence="2" id="KW-1003">Cell membrane</keyword>
<dbReference type="PROSITE" id="PS50885">
    <property type="entry name" value="HAMP"/>
    <property type="match status" value="1"/>
</dbReference>
<evidence type="ECO:0000256" key="7">
    <source>
        <dbReference type="SAM" id="Phobius"/>
    </source>
</evidence>
<dbReference type="InterPro" id="IPR003660">
    <property type="entry name" value="HAMP_dom"/>
</dbReference>
<keyword evidence="11" id="KW-1185">Reference proteome</keyword>
<feature type="domain" description="HAMP" evidence="9">
    <location>
        <begin position="341"/>
        <end position="393"/>
    </location>
</feature>
<dbReference type="PANTHER" id="PTHR32089:SF112">
    <property type="entry name" value="LYSOZYME-LIKE PROTEIN-RELATED"/>
    <property type="match status" value="1"/>
</dbReference>
<keyword evidence="7" id="KW-1133">Transmembrane helix</keyword>
<evidence type="ECO:0000259" key="9">
    <source>
        <dbReference type="PROSITE" id="PS50885"/>
    </source>
</evidence>
<dbReference type="Proteomes" id="UP000325218">
    <property type="component" value="Unassembled WGS sequence"/>
</dbReference>
<dbReference type="Pfam" id="PF00672">
    <property type="entry name" value="HAMP"/>
    <property type="match status" value="1"/>
</dbReference>
<comment type="similarity">
    <text evidence="5">Belongs to the methyl-accepting chemotaxis (MCP) protein family.</text>
</comment>
<feature type="transmembrane region" description="Helical" evidence="7">
    <location>
        <begin position="9"/>
        <end position="31"/>
    </location>
</feature>
<accession>A0A5D0CY07</accession>
<evidence type="ECO:0000256" key="4">
    <source>
        <dbReference type="ARBA" id="ARBA00023224"/>
    </source>
</evidence>
<keyword evidence="3 7" id="KW-0472">Membrane</keyword>
<dbReference type="Gene3D" id="1.10.287.950">
    <property type="entry name" value="Methyl-accepting chemotaxis protein"/>
    <property type="match status" value="1"/>
</dbReference>
<keyword evidence="4 6" id="KW-0807">Transducer</keyword>
<evidence type="ECO:0000256" key="3">
    <source>
        <dbReference type="ARBA" id="ARBA00023136"/>
    </source>
</evidence>
<dbReference type="InterPro" id="IPR004089">
    <property type="entry name" value="MCPsignal_dom"/>
</dbReference>
<dbReference type="PROSITE" id="PS50111">
    <property type="entry name" value="CHEMOTAXIS_TRANSDUC_2"/>
    <property type="match status" value="1"/>
</dbReference>
<dbReference type="Gene3D" id="6.10.340.10">
    <property type="match status" value="1"/>
</dbReference>
<dbReference type="CDD" id="cd12913">
    <property type="entry name" value="PDC1_MCP_like"/>
    <property type="match status" value="1"/>
</dbReference>
<dbReference type="PANTHER" id="PTHR32089">
    <property type="entry name" value="METHYL-ACCEPTING CHEMOTAXIS PROTEIN MCPB"/>
    <property type="match status" value="1"/>
</dbReference>
<evidence type="ECO:0000259" key="8">
    <source>
        <dbReference type="PROSITE" id="PS50111"/>
    </source>
</evidence>
<organism evidence="10 11">
    <name type="scientific">Paenibacillus faecis</name>
    <dbReference type="NCBI Taxonomy" id="862114"/>
    <lineage>
        <taxon>Bacteria</taxon>
        <taxon>Bacillati</taxon>
        <taxon>Bacillota</taxon>
        <taxon>Bacilli</taxon>
        <taxon>Bacillales</taxon>
        <taxon>Paenibacillaceae</taxon>
        <taxon>Paenibacillus</taxon>
    </lineage>
</organism>
<dbReference type="Gene3D" id="3.30.450.20">
    <property type="entry name" value="PAS domain"/>
    <property type="match status" value="1"/>
</dbReference>
<proteinExistence type="inferred from homology"/>
<dbReference type="AlphaFoldDB" id="A0A5D0CY07"/>
<dbReference type="CDD" id="cd06225">
    <property type="entry name" value="HAMP"/>
    <property type="match status" value="1"/>
</dbReference>
<dbReference type="Pfam" id="PF00015">
    <property type="entry name" value="MCPsignal"/>
    <property type="match status" value="1"/>
</dbReference>
<dbReference type="EMBL" id="VSDO01000001">
    <property type="protein sequence ID" value="TYA14638.1"/>
    <property type="molecule type" value="Genomic_DNA"/>
</dbReference>
<evidence type="ECO:0000256" key="5">
    <source>
        <dbReference type="ARBA" id="ARBA00029447"/>
    </source>
</evidence>
<feature type="domain" description="Methyl-accepting transducer" evidence="8">
    <location>
        <begin position="412"/>
        <end position="648"/>
    </location>
</feature>
<dbReference type="SMART" id="SM00283">
    <property type="entry name" value="MA"/>
    <property type="match status" value="1"/>
</dbReference>
<dbReference type="GO" id="GO:0007165">
    <property type="term" value="P:signal transduction"/>
    <property type="evidence" value="ECO:0007669"/>
    <property type="project" value="UniProtKB-KW"/>
</dbReference>
<comment type="subcellular location">
    <subcellularLocation>
        <location evidence="1">Cell membrane</location>
    </subcellularLocation>
</comment>
<evidence type="ECO:0000256" key="6">
    <source>
        <dbReference type="PROSITE-ProRule" id="PRU00284"/>
    </source>
</evidence>
<evidence type="ECO:0000313" key="10">
    <source>
        <dbReference type="EMBL" id="TYA14638.1"/>
    </source>
</evidence>
<dbReference type="CDD" id="cd11386">
    <property type="entry name" value="MCP_signal"/>
    <property type="match status" value="1"/>
</dbReference>
<name>A0A5D0CY07_9BACL</name>
<evidence type="ECO:0000313" key="11">
    <source>
        <dbReference type="Proteomes" id="UP000325218"/>
    </source>
</evidence>
<protein>
    <submittedName>
        <fullName evidence="10">Methyl-accepting chemotaxis protein</fullName>
    </submittedName>
</protein>
<dbReference type="GO" id="GO:0005886">
    <property type="term" value="C:plasma membrane"/>
    <property type="evidence" value="ECO:0007669"/>
    <property type="project" value="UniProtKB-SubCell"/>
</dbReference>
<dbReference type="RefSeq" id="WP_148450232.1">
    <property type="nucleotide sequence ID" value="NZ_VSDO01000001.1"/>
</dbReference>
<reference evidence="10 11" key="1">
    <citation type="submission" date="2019-08" db="EMBL/GenBank/DDBJ databases">
        <title>Genome sequencing of Paenibacillus faecis DSM 23593(T).</title>
        <authorList>
            <person name="Kook J.-K."/>
            <person name="Park S.-N."/>
            <person name="Lim Y.K."/>
        </authorList>
    </citation>
    <scope>NUCLEOTIDE SEQUENCE [LARGE SCALE GENOMIC DNA]</scope>
    <source>
        <strain evidence="10 11">DSM 23593</strain>
    </source>
</reference>
<comment type="caution">
    <text evidence="10">The sequence shown here is derived from an EMBL/GenBank/DDBJ whole genome shotgun (WGS) entry which is preliminary data.</text>
</comment>
<dbReference type="OrthoDB" id="9760371at2"/>
<keyword evidence="7" id="KW-0812">Transmembrane</keyword>
<feature type="transmembrane region" description="Helical" evidence="7">
    <location>
        <begin position="321"/>
        <end position="343"/>
    </location>
</feature>
<evidence type="ECO:0000256" key="1">
    <source>
        <dbReference type="ARBA" id="ARBA00004236"/>
    </source>
</evidence>
<gene>
    <name evidence="10" type="ORF">FRY98_02855</name>
</gene>
<evidence type="ECO:0000256" key="2">
    <source>
        <dbReference type="ARBA" id="ARBA00022475"/>
    </source>
</evidence>
<dbReference type="SUPFAM" id="SSF58104">
    <property type="entry name" value="Methyl-accepting chemotaxis protein (MCP) signaling domain"/>
    <property type="match status" value="1"/>
</dbReference>
<sequence length="698" mass="75406">MKWFKNQKVIVKFIALSSVILIAAFFVLITWNLNVLKKVSMDRGMLEAQNTGQNYADENAKIVQNTVASLASMRSIFNDEVSQGDTDRQRMIRRLGNLLKENDAVSSIFTIWEPDAYGRDADFTADSLFAVNGGRMATLVIRFDDGNIMPVPFGDLDTFTAYDQAKATKRAVVMEPYNAPTEDGKSELLTMIVLPVLDQNERFLGIVGGAFLLDTFQQAAEQEHPLGGNVSLLSGGGLYIANGENPKEIGKSFVSSEKNKRLFEEVQKGKLAHEVAGPDGAAVIRSFKPIPIIDDQVWYVQTAIPKAEILTTYTNNRVESIVIGCLALLLLGLGIWFLARLIVINNIKRMVKALRFMADGDLTQTVPVQSRDEFGEMAGHLNEATAHLRKMLQQTSEIALTVSATSEELTGGAEQTSLAAQTISASMENVADGINEQNEEAAKAAGMMREMTESVRRVAATAEAVSESAEDVIGQTEQGDRVVQRAVGEMNAISLSMAESNEAMKRLSERSEEIGKLIGLISGISIQTNILSLNASVEAARAGEHGKGFAVVAAEIRKLAEQTKLAVGQVQAGIAEITTDTDHAAALIGNTALEVEKGLSSVTESGQLFASIMKEMKQVGVRAQEVSAEVEEMAEGTVRVAEAVRLVSGITMKSADETAQVAAASEQQLATMQEISSAAAHLSRLVQELTDQMAHFKV</sequence>
<dbReference type="SMART" id="SM00304">
    <property type="entry name" value="HAMP"/>
    <property type="match status" value="1"/>
</dbReference>